<reference evidence="1" key="1">
    <citation type="submission" date="2021-06" db="EMBL/GenBank/DDBJ databases">
        <authorList>
            <person name="Kallberg Y."/>
            <person name="Tangrot J."/>
            <person name="Rosling A."/>
        </authorList>
    </citation>
    <scope>NUCLEOTIDE SEQUENCE</scope>
    <source>
        <strain evidence="1">CL356</strain>
    </source>
</reference>
<comment type="caution">
    <text evidence="1">The sequence shown here is derived from an EMBL/GenBank/DDBJ whole genome shotgun (WGS) entry which is preliminary data.</text>
</comment>
<keyword evidence="2" id="KW-1185">Reference proteome</keyword>
<sequence length="248" mass="27711">MLMLKALFDTFIATANGFCLLYLDDRRDTPRDTPDLLLDKLVTWHRENGSERDPPPVLNIDDVQFLFINAQDLYFVCTTKFNVSPFTIFELLGRIATLIKDFCGSLNEEILRLNSGLVYEILDEVIDYGYPQTTSTVKLKLSAYEEPIPVKRDNIIMNSLAKLKPSAISTGSSSNRPITLRDEKNSEVFIDVVERVVASFASNGMTVQAEINGAIQVKSYLQGNPEISLGLNSNIVLGRDSEITGNHL</sequence>
<name>A0ACA9LHT5_9GLOM</name>
<gene>
    <name evidence="1" type="ORF">ACOLOM_LOCUS4087</name>
</gene>
<accession>A0ACA9LHT5</accession>
<proteinExistence type="predicted"/>
<protein>
    <submittedName>
        <fullName evidence="1">533_t:CDS:1</fullName>
    </submittedName>
</protein>
<organism evidence="1 2">
    <name type="scientific">Acaulospora colombiana</name>
    <dbReference type="NCBI Taxonomy" id="27376"/>
    <lineage>
        <taxon>Eukaryota</taxon>
        <taxon>Fungi</taxon>
        <taxon>Fungi incertae sedis</taxon>
        <taxon>Mucoromycota</taxon>
        <taxon>Glomeromycotina</taxon>
        <taxon>Glomeromycetes</taxon>
        <taxon>Diversisporales</taxon>
        <taxon>Acaulosporaceae</taxon>
        <taxon>Acaulospora</taxon>
    </lineage>
</organism>
<evidence type="ECO:0000313" key="2">
    <source>
        <dbReference type="Proteomes" id="UP000789525"/>
    </source>
</evidence>
<evidence type="ECO:0000313" key="1">
    <source>
        <dbReference type="EMBL" id="CAG8531377.1"/>
    </source>
</evidence>
<dbReference type="Proteomes" id="UP000789525">
    <property type="component" value="Unassembled WGS sequence"/>
</dbReference>
<dbReference type="EMBL" id="CAJVPT010006485">
    <property type="protein sequence ID" value="CAG8531377.1"/>
    <property type="molecule type" value="Genomic_DNA"/>
</dbReference>